<dbReference type="OrthoDB" id="2325505at2"/>
<dbReference type="STRING" id="1423744.FC86_GL001101"/>
<keyword evidence="1" id="KW-1133">Transmembrane helix</keyword>
<sequence length="159" mass="18273">MFYFLTDFWSYSFFEGSQSDLSIIIRFALIIIVLGFLAWTAFDYFRNKDSMRNRDILIVLVIFSALLVLNQYSSFQQAHNSFNNSAQVKTFLDAVKVNQNTDTDKIFVNQTSLSSGMILNIGGSNGRFYKVQFNNDNAVSSYDLTETNLINTKDIKYIN</sequence>
<gene>
    <name evidence="2" type="ORF">FC86_GL001101</name>
</gene>
<keyword evidence="1" id="KW-0812">Transmembrane</keyword>
<dbReference type="Pfam" id="PF11694">
    <property type="entry name" value="DUF3290"/>
    <property type="match status" value="1"/>
</dbReference>
<proteinExistence type="predicted"/>
<organism evidence="2 3">
    <name type="scientific">Holzapfeliella floricola DSM 23037 = JCM 16512</name>
    <dbReference type="NCBI Taxonomy" id="1423744"/>
    <lineage>
        <taxon>Bacteria</taxon>
        <taxon>Bacillati</taxon>
        <taxon>Bacillota</taxon>
        <taxon>Bacilli</taxon>
        <taxon>Lactobacillales</taxon>
        <taxon>Lactobacillaceae</taxon>
        <taxon>Holzapfeliella</taxon>
    </lineage>
</organism>
<dbReference type="AlphaFoldDB" id="A0A0R2DKY4"/>
<feature type="transmembrane region" description="Helical" evidence="1">
    <location>
        <begin position="56"/>
        <end position="75"/>
    </location>
</feature>
<dbReference type="PATRIC" id="fig|1423744.4.peg.1130"/>
<keyword evidence="1" id="KW-0472">Membrane</keyword>
<dbReference type="InterPro" id="IPR021707">
    <property type="entry name" value="DUF3290"/>
</dbReference>
<dbReference type="RefSeq" id="WP_056974072.1">
    <property type="nucleotide sequence ID" value="NZ_AYZL01000006.1"/>
</dbReference>
<name>A0A0R2DKY4_9LACO</name>
<evidence type="ECO:0000313" key="3">
    <source>
        <dbReference type="Proteomes" id="UP000051378"/>
    </source>
</evidence>
<reference evidence="2 3" key="1">
    <citation type="journal article" date="2015" name="Genome Announc.">
        <title>Expanding the biotechnology potential of lactobacilli through comparative genomics of 213 strains and associated genera.</title>
        <authorList>
            <person name="Sun Z."/>
            <person name="Harris H.M."/>
            <person name="McCann A."/>
            <person name="Guo C."/>
            <person name="Argimon S."/>
            <person name="Zhang W."/>
            <person name="Yang X."/>
            <person name="Jeffery I.B."/>
            <person name="Cooney J.C."/>
            <person name="Kagawa T.F."/>
            <person name="Liu W."/>
            <person name="Song Y."/>
            <person name="Salvetti E."/>
            <person name="Wrobel A."/>
            <person name="Rasinkangas P."/>
            <person name="Parkhill J."/>
            <person name="Rea M.C."/>
            <person name="O'Sullivan O."/>
            <person name="Ritari J."/>
            <person name="Douillard F.P."/>
            <person name="Paul Ross R."/>
            <person name="Yang R."/>
            <person name="Briner A.E."/>
            <person name="Felis G.E."/>
            <person name="de Vos W.M."/>
            <person name="Barrangou R."/>
            <person name="Klaenhammer T.R."/>
            <person name="Caufield P.W."/>
            <person name="Cui Y."/>
            <person name="Zhang H."/>
            <person name="O'Toole P.W."/>
        </authorList>
    </citation>
    <scope>NUCLEOTIDE SEQUENCE [LARGE SCALE GENOMIC DNA]</scope>
    <source>
        <strain evidence="2 3">DSM 23037</strain>
    </source>
</reference>
<comment type="caution">
    <text evidence="2">The sequence shown here is derived from an EMBL/GenBank/DDBJ whole genome shotgun (WGS) entry which is preliminary data.</text>
</comment>
<dbReference type="Proteomes" id="UP000051378">
    <property type="component" value="Unassembled WGS sequence"/>
</dbReference>
<feature type="transmembrane region" description="Helical" evidence="1">
    <location>
        <begin position="23"/>
        <end position="44"/>
    </location>
</feature>
<accession>A0A0R2DKY4</accession>
<evidence type="ECO:0000256" key="1">
    <source>
        <dbReference type="SAM" id="Phobius"/>
    </source>
</evidence>
<keyword evidence="3" id="KW-1185">Reference proteome</keyword>
<protein>
    <recommendedName>
        <fullName evidence="4">DUF3290 domain-containing protein</fullName>
    </recommendedName>
</protein>
<dbReference type="EMBL" id="AYZL01000006">
    <property type="protein sequence ID" value="KRN04745.1"/>
    <property type="molecule type" value="Genomic_DNA"/>
</dbReference>
<evidence type="ECO:0008006" key="4">
    <source>
        <dbReference type="Google" id="ProtNLM"/>
    </source>
</evidence>
<evidence type="ECO:0000313" key="2">
    <source>
        <dbReference type="EMBL" id="KRN04745.1"/>
    </source>
</evidence>